<dbReference type="AlphaFoldDB" id="A0A9E2NRG7"/>
<dbReference type="PROSITE" id="PS50851">
    <property type="entry name" value="CHEW"/>
    <property type="match status" value="1"/>
</dbReference>
<organism evidence="2 3">
    <name type="scientific">Candidatus Anaerobiospirillum merdipullorum</name>
    <dbReference type="NCBI Taxonomy" id="2838450"/>
    <lineage>
        <taxon>Bacteria</taxon>
        <taxon>Pseudomonadati</taxon>
        <taxon>Pseudomonadota</taxon>
        <taxon>Gammaproteobacteria</taxon>
        <taxon>Aeromonadales</taxon>
        <taxon>Succinivibrionaceae</taxon>
        <taxon>Anaerobiospirillum</taxon>
    </lineage>
</organism>
<dbReference type="InterPro" id="IPR002545">
    <property type="entry name" value="CheW-lke_dom"/>
</dbReference>
<dbReference type="PANTHER" id="PTHR22617:SF23">
    <property type="entry name" value="CHEMOTAXIS PROTEIN CHEW"/>
    <property type="match status" value="1"/>
</dbReference>
<dbReference type="Gene3D" id="2.30.30.40">
    <property type="entry name" value="SH3 Domains"/>
    <property type="match status" value="1"/>
</dbReference>
<dbReference type="GO" id="GO:0007165">
    <property type="term" value="P:signal transduction"/>
    <property type="evidence" value="ECO:0007669"/>
    <property type="project" value="InterPro"/>
</dbReference>
<dbReference type="SMART" id="SM00260">
    <property type="entry name" value="CheW"/>
    <property type="match status" value="1"/>
</dbReference>
<dbReference type="Proteomes" id="UP000824150">
    <property type="component" value="Unassembled WGS sequence"/>
</dbReference>
<feature type="domain" description="CheW-like" evidence="1">
    <location>
        <begin position="18"/>
        <end position="157"/>
    </location>
</feature>
<comment type="caution">
    <text evidence="2">The sequence shown here is derived from an EMBL/GenBank/DDBJ whole genome shotgun (WGS) entry which is preliminary data.</text>
</comment>
<dbReference type="InterPro" id="IPR036061">
    <property type="entry name" value="CheW-like_dom_sf"/>
</dbReference>
<gene>
    <name evidence="2" type="ORF">IAA31_01115</name>
</gene>
<reference evidence="2" key="1">
    <citation type="journal article" date="2021" name="PeerJ">
        <title>Extensive microbial diversity within the chicken gut microbiome revealed by metagenomics and culture.</title>
        <authorList>
            <person name="Gilroy R."/>
            <person name="Ravi A."/>
            <person name="Getino M."/>
            <person name="Pursley I."/>
            <person name="Horton D.L."/>
            <person name="Alikhan N.F."/>
            <person name="Baker D."/>
            <person name="Gharbi K."/>
            <person name="Hall N."/>
            <person name="Watson M."/>
            <person name="Adriaenssens E.M."/>
            <person name="Foster-Nyarko E."/>
            <person name="Jarju S."/>
            <person name="Secka A."/>
            <person name="Antonio M."/>
            <person name="Oren A."/>
            <person name="Chaudhuri R.R."/>
            <person name="La Ragione R."/>
            <person name="Hildebrand F."/>
            <person name="Pallen M.J."/>
        </authorList>
    </citation>
    <scope>NUCLEOTIDE SEQUENCE</scope>
    <source>
        <strain evidence="2">687</strain>
    </source>
</reference>
<dbReference type="SUPFAM" id="SSF50341">
    <property type="entry name" value="CheW-like"/>
    <property type="match status" value="1"/>
</dbReference>
<dbReference type="EMBL" id="JAHLFG010000012">
    <property type="protein sequence ID" value="MBU3826083.1"/>
    <property type="molecule type" value="Genomic_DNA"/>
</dbReference>
<accession>A0A9E2NRG7</accession>
<dbReference type="GO" id="GO:0005829">
    <property type="term" value="C:cytosol"/>
    <property type="evidence" value="ECO:0007669"/>
    <property type="project" value="TreeGrafter"/>
</dbReference>
<reference evidence="2" key="2">
    <citation type="submission" date="2021-04" db="EMBL/GenBank/DDBJ databases">
        <authorList>
            <person name="Gilroy R."/>
        </authorList>
    </citation>
    <scope>NUCLEOTIDE SEQUENCE</scope>
    <source>
        <strain evidence="2">687</strain>
    </source>
</reference>
<evidence type="ECO:0000313" key="3">
    <source>
        <dbReference type="Proteomes" id="UP000824150"/>
    </source>
</evidence>
<evidence type="ECO:0000259" key="1">
    <source>
        <dbReference type="PROSITE" id="PS50851"/>
    </source>
</evidence>
<dbReference type="GO" id="GO:0006935">
    <property type="term" value="P:chemotaxis"/>
    <property type="evidence" value="ECO:0007669"/>
    <property type="project" value="InterPro"/>
</dbReference>
<dbReference type="PANTHER" id="PTHR22617">
    <property type="entry name" value="CHEMOTAXIS SENSOR HISTIDINE KINASE-RELATED"/>
    <property type="match status" value="1"/>
</dbReference>
<proteinExistence type="predicted"/>
<name>A0A9E2NRG7_9GAMM</name>
<protein>
    <submittedName>
        <fullName evidence="2">Chemotaxis protein CheW</fullName>
    </submittedName>
</protein>
<dbReference type="Gene3D" id="2.40.50.180">
    <property type="entry name" value="CheA-289, Domain 4"/>
    <property type="match status" value="1"/>
</dbReference>
<dbReference type="InterPro" id="IPR039315">
    <property type="entry name" value="CheW"/>
</dbReference>
<sequence>MEKLNAGPADATTAGEKLRRVVMFALGKERYAVDIAQVQEVCRYSASAVHGKASGEMLGFITLHEHEVALIDVSQCLHLPALKFSHHTRILICSATEQIKGIVVDDIIEVVDLNLDDIQAVSVADNTAEGKLIHEVATYAGQSMRLIDLNTLFLLAS</sequence>
<evidence type="ECO:0000313" key="2">
    <source>
        <dbReference type="EMBL" id="MBU3826083.1"/>
    </source>
</evidence>
<dbReference type="Pfam" id="PF01584">
    <property type="entry name" value="CheW"/>
    <property type="match status" value="1"/>
</dbReference>